<feature type="transmembrane region" description="Helical" evidence="2">
    <location>
        <begin position="56"/>
        <end position="82"/>
    </location>
</feature>
<organism evidence="3 4">
    <name type="scientific">Hespellia stercorisuis DSM 15480</name>
    <dbReference type="NCBI Taxonomy" id="1121950"/>
    <lineage>
        <taxon>Bacteria</taxon>
        <taxon>Bacillati</taxon>
        <taxon>Bacillota</taxon>
        <taxon>Clostridia</taxon>
        <taxon>Lachnospirales</taxon>
        <taxon>Lachnospiraceae</taxon>
        <taxon>Hespellia</taxon>
    </lineage>
</organism>
<feature type="transmembrane region" description="Helical" evidence="2">
    <location>
        <begin position="88"/>
        <end position="106"/>
    </location>
</feature>
<keyword evidence="4" id="KW-1185">Reference proteome</keyword>
<dbReference type="RefSeq" id="WP_073112570.1">
    <property type="nucleotide sequence ID" value="NZ_FQZY01000064.1"/>
</dbReference>
<feature type="region of interest" description="Disordered" evidence="1">
    <location>
        <begin position="357"/>
        <end position="399"/>
    </location>
</feature>
<keyword evidence="2" id="KW-0812">Transmembrane</keyword>
<accession>A0A1M6TXK7</accession>
<keyword evidence="2" id="KW-0472">Membrane</keyword>
<feature type="compositionally biased region" description="Polar residues" evidence="1">
    <location>
        <begin position="359"/>
        <end position="369"/>
    </location>
</feature>
<feature type="transmembrane region" description="Helical" evidence="2">
    <location>
        <begin position="190"/>
        <end position="207"/>
    </location>
</feature>
<feature type="transmembrane region" description="Helical" evidence="2">
    <location>
        <begin position="219"/>
        <end position="238"/>
    </location>
</feature>
<evidence type="ECO:0000256" key="2">
    <source>
        <dbReference type="SAM" id="Phobius"/>
    </source>
</evidence>
<feature type="compositionally biased region" description="Low complexity" evidence="1">
    <location>
        <begin position="370"/>
        <end position="399"/>
    </location>
</feature>
<evidence type="ECO:0000256" key="1">
    <source>
        <dbReference type="SAM" id="MobiDB-lite"/>
    </source>
</evidence>
<reference evidence="3 4" key="1">
    <citation type="submission" date="2016-11" db="EMBL/GenBank/DDBJ databases">
        <authorList>
            <person name="Jaros S."/>
            <person name="Januszkiewicz K."/>
            <person name="Wedrychowicz H."/>
        </authorList>
    </citation>
    <scope>NUCLEOTIDE SEQUENCE [LARGE SCALE GENOMIC DNA]</scope>
    <source>
        <strain evidence="3 4">DSM 15480</strain>
    </source>
</reference>
<proteinExistence type="predicted"/>
<dbReference type="EMBL" id="FQZY01000064">
    <property type="protein sequence ID" value="SHK61762.1"/>
    <property type="molecule type" value="Genomic_DNA"/>
</dbReference>
<evidence type="ECO:0000313" key="3">
    <source>
        <dbReference type="EMBL" id="SHK61762.1"/>
    </source>
</evidence>
<name>A0A1M6TXK7_9FIRM</name>
<feature type="transmembrane region" description="Helical" evidence="2">
    <location>
        <begin position="244"/>
        <end position="268"/>
    </location>
</feature>
<evidence type="ECO:0000313" key="4">
    <source>
        <dbReference type="Proteomes" id="UP000184301"/>
    </source>
</evidence>
<sequence>MSTILVWKEELQMLYAKHAVYVEKALKFILGLAVFGLINSNIGFMKAAASMLCTIGLSAVCAFLPLTVMVIAASVLILAHFYALSLPVAAVAGAIFLVMYIFYFRFTPKKAWLVLLTPIAFAFKIPYIIPIAFGLVGTPVYAIPVACGSIVYYMLHYVKGSSAALKGTSADSMVKNFTAFAKQVLQNKEMWVIVVAFALCLLVVYTIRTKSADHSWKVAIVTGAIINVIVIVIGDVTFDIHIAYVGLIFGSIFAIALGAALEFFIFTVDYSRTERMQFEDDEYYYYVKAVPKIMVPAPVKKIKKINEHKETTTIDTDAIRKVAMKQKIPAAQKEAASTWKRKNADEILFKKSLDKDLGISTQSTPGKSGNRNTSQNAANRNNGNRTNSANGTNNRAGRK</sequence>
<dbReference type="Proteomes" id="UP000184301">
    <property type="component" value="Unassembled WGS sequence"/>
</dbReference>
<protein>
    <submittedName>
        <fullName evidence="3">Uncharacterized protein</fullName>
    </submittedName>
</protein>
<dbReference type="STRING" id="1121950.SAMN02745243_03352"/>
<feature type="transmembrane region" description="Helical" evidence="2">
    <location>
        <begin position="25"/>
        <end position="44"/>
    </location>
</feature>
<keyword evidence="2" id="KW-1133">Transmembrane helix</keyword>
<gene>
    <name evidence="3" type="ORF">SAMN02745243_03352</name>
</gene>
<dbReference type="AlphaFoldDB" id="A0A1M6TXK7"/>